<dbReference type="InterPro" id="IPR018357">
    <property type="entry name" value="Hexapep_transf_CS"/>
</dbReference>
<reference evidence="10" key="1">
    <citation type="journal article" date="2019" name="Int. J. Syst. Evol. Microbiol.">
        <title>The Global Catalogue of Microorganisms (GCM) 10K type strain sequencing project: providing services to taxonomists for standard genome sequencing and annotation.</title>
        <authorList>
            <consortium name="The Broad Institute Genomics Platform"/>
            <consortium name="The Broad Institute Genome Sequencing Center for Infectious Disease"/>
            <person name="Wu L."/>
            <person name="Ma J."/>
        </authorList>
    </citation>
    <scope>NUCLEOTIDE SEQUENCE [LARGE SCALE GENOMIC DNA]</scope>
    <source>
        <strain evidence="10">CGMCC 1.7693</strain>
    </source>
</reference>
<proteinExistence type="inferred from homology"/>
<evidence type="ECO:0000313" key="9">
    <source>
        <dbReference type="EMBL" id="GGP14612.1"/>
    </source>
</evidence>
<dbReference type="Gene3D" id="2.160.10.10">
    <property type="entry name" value="Hexapeptide repeat proteins"/>
    <property type="match status" value="1"/>
</dbReference>
<dbReference type="Proteomes" id="UP000641206">
    <property type="component" value="Unassembled WGS sequence"/>
</dbReference>
<keyword evidence="2 7" id="KW-0808">Transferase</keyword>
<evidence type="ECO:0000259" key="8">
    <source>
        <dbReference type="Pfam" id="PF08503"/>
    </source>
</evidence>
<comment type="catalytic activity">
    <reaction evidence="7">
        <text>(S)-2,3,4,5-tetrahydrodipicolinate + acetyl-CoA + H2O = L-2-acetamido-6-oxoheptanedioate + CoA</text>
        <dbReference type="Rhea" id="RHEA:13085"/>
        <dbReference type="ChEBI" id="CHEBI:15377"/>
        <dbReference type="ChEBI" id="CHEBI:16845"/>
        <dbReference type="ChEBI" id="CHEBI:57287"/>
        <dbReference type="ChEBI" id="CHEBI:57288"/>
        <dbReference type="ChEBI" id="CHEBI:58117"/>
        <dbReference type="EC" id="2.3.1.89"/>
    </reaction>
</comment>
<evidence type="ECO:0000256" key="5">
    <source>
        <dbReference type="ARBA" id="ARBA00023154"/>
    </source>
</evidence>
<comment type="pathway">
    <text evidence="7">Amino-acid biosynthesis; L-lysine biosynthesis via DAP pathway; LL-2,6-diaminopimelate from (S)-tetrahydrodipicolinate (acetylase route): step 1/3.</text>
</comment>
<evidence type="ECO:0000256" key="4">
    <source>
        <dbReference type="ARBA" id="ARBA00022915"/>
    </source>
</evidence>
<evidence type="ECO:0000256" key="6">
    <source>
        <dbReference type="ARBA" id="ARBA00023315"/>
    </source>
</evidence>
<dbReference type="PANTHER" id="PTHR43300">
    <property type="entry name" value="ACETYLTRANSFERASE"/>
    <property type="match status" value="1"/>
</dbReference>
<evidence type="ECO:0000256" key="1">
    <source>
        <dbReference type="ARBA" id="ARBA00022605"/>
    </source>
</evidence>
<dbReference type="NCBIfam" id="TIGR03532">
    <property type="entry name" value="DapD_Ac"/>
    <property type="match status" value="1"/>
</dbReference>
<dbReference type="SUPFAM" id="SSF51161">
    <property type="entry name" value="Trimeric LpxA-like enzymes"/>
    <property type="match status" value="1"/>
</dbReference>
<comment type="function">
    <text evidence="7">Catalyzes the transfer of an acetyl group from acetyl-CoA to tetrahydrodipicolinate.</text>
</comment>
<dbReference type="InterPro" id="IPR011004">
    <property type="entry name" value="Trimer_LpxA-like_sf"/>
</dbReference>
<dbReference type="PANTHER" id="PTHR43300:SF10">
    <property type="entry name" value="2,3,4,5-TETRAHYDROPYRIDINE-2,6-DICARBOXYLATE N-ACETYLTRANSFERASE"/>
    <property type="match status" value="1"/>
</dbReference>
<dbReference type="Gene3D" id="3.30.70.250">
    <property type="entry name" value="Malonyl-CoA ACP transacylase, ACP-binding"/>
    <property type="match status" value="1"/>
</dbReference>
<evidence type="ECO:0000256" key="3">
    <source>
        <dbReference type="ARBA" id="ARBA00022737"/>
    </source>
</evidence>
<dbReference type="InterPro" id="IPR013710">
    <property type="entry name" value="DapH_N"/>
</dbReference>
<dbReference type="PROSITE" id="PS00101">
    <property type="entry name" value="HEXAPEP_TRANSFERASES"/>
    <property type="match status" value="1"/>
</dbReference>
<evidence type="ECO:0000256" key="7">
    <source>
        <dbReference type="HAMAP-Rule" id="MF_01691"/>
    </source>
</evidence>
<keyword evidence="5 7" id="KW-0457">Lysine biosynthesis</keyword>
<keyword evidence="6 7" id="KW-0012">Acyltransferase</keyword>
<dbReference type="EC" id="2.3.1.89" evidence="7"/>
<dbReference type="EMBL" id="BMLW01000012">
    <property type="protein sequence ID" value="GGP14612.1"/>
    <property type="molecule type" value="Genomic_DNA"/>
</dbReference>
<keyword evidence="3 7" id="KW-0677">Repeat</keyword>
<dbReference type="HAMAP" id="MF_01691">
    <property type="entry name" value="DapH"/>
    <property type="match status" value="1"/>
</dbReference>
<evidence type="ECO:0000256" key="2">
    <source>
        <dbReference type="ARBA" id="ARBA00022679"/>
    </source>
</evidence>
<accession>A0ABQ2NZU0</accession>
<evidence type="ECO:0000313" key="10">
    <source>
        <dbReference type="Proteomes" id="UP000641206"/>
    </source>
</evidence>
<keyword evidence="10" id="KW-1185">Reference proteome</keyword>
<dbReference type="CDD" id="cd03350">
    <property type="entry name" value="LbH_THP_succinylT"/>
    <property type="match status" value="1"/>
</dbReference>
<dbReference type="Pfam" id="PF00132">
    <property type="entry name" value="Hexapep"/>
    <property type="match status" value="1"/>
</dbReference>
<dbReference type="Pfam" id="PF14602">
    <property type="entry name" value="Hexapep_2"/>
    <property type="match status" value="1"/>
</dbReference>
<gene>
    <name evidence="7 9" type="primary">dapH</name>
    <name evidence="9" type="ORF">GCM10011346_39260</name>
</gene>
<feature type="domain" description="2,3,4,5-tetrahydropyridine-2,6-dicarboxylate N-acetyltransferase N-terminal" evidence="8">
    <location>
        <begin position="1"/>
        <end position="84"/>
    </location>
</feature>
<name>A0ABQ2NZU0_9BACI</name>
<dbReference type="InterPro" id="IPR019873">
    <property type="entry name" value="DapH"/>
</dbReference>
<dbReference type="Pfam" id="PF08503">
    <property type="entry name" value="DapH_N"/>
    <property type="match status" value="1"/>
</dbReference>
<organism evidence="9 10">
    <name type="scientific">Oceanobacillus neutriphilus</name>
    <dbReference type="NCBI Taxonomy" id="531815"/>
    <lineage>
        <taxon>Bacteria</taxon>
        <taxon>Bacillati</taxon>
        <taxon>Bacillota</taxon>
        <taxon>Bacilli</taxon>
        <taxon>Bacillales</taxon>
        <taxon>Bacillaceae</taxon>
        <taxon>Oceanobacillus</taxon>
    </lineage>
</organism>
<keyword evidence="4 7" id="KW-0220">Diaminopimelate biosynthesis</keyword>
<sequence length="235" mass="25106">MDANEIIQFISNSKKSTPVKVYVKGNLDKLPEQEGIKAFVDTKSGTLFGEWKVIETFLKENESIIEDYVIENDRRNSAIPMLDLKNINARIEPGAIIRDQVEIGDGVVIMMGASINIGSVIGEGTMIDMNAVLGGRATVGKNCHIGAGTVLAGVIEPPSAKPVIVEDDVVIGANVVVLEGITIGKGSIVAAGSIVTKDVEPNTLVGGTPARVLKEIDEQTKSKTEIKQELRKLDN</sequence>
<dbReference type="InterPro" id="IPR050179">
    <property type="entry name" value="Trans_hexapeptide_repeat"/>
</dbReference>
<dbReference type="RefSeq" id="WP_188736353.1">
    <property type="nucleotide sequence ID" value="NZ_BMLW01000012.1"/>
</dbReference>
<keyword evidence="1 7" id="KW-0028">Amino-acid biosynthesis</keyword>
<comment type="caution">
    <text evidence="9">The sequence shown here is derived from an EMBL/GenBank/DDBJ whole genome shotgun (WGS) entry which is preliminary data.</text>
</comment>
<dbReference type="InterPro" id="IPR001451">
    <property type="entry name" value="Hexapep"/>
</dbReference>
<comment type="similarity">
    <text evidence="7">Belongs to the transferase hexapeptide repeat family. DapH subfamily.</text>
</comment>
<protein>
    <recommendedName>
        <fullName evidence="7">2,3,4,5-tetrahydropyridine-2,6-dicarboxylate N-acetyltransferase</fullName>
        <ecNumber evidence="7">2.3.1.89</ecNumber>
    </recommendedName>
    <alternativeName>
        <fullName evidence="7">Tetrahydrodipicolinate N-acetyltransferase</fullName>
        <shortName evidence="7">THP acetyltransferase</shortName>
        <shortName evidence="7">Tetrahydropicolinate acetylase</shortName>
    </alternativeName>
</protein>